<keyword evidence="6" id="KW-0503">Monooxygenase</keyword>
<dbReference type="GO" id="GO:0004499">
    <property type="term" value="F:N,N-dimethylaniline monooxygenase activity"/>
    <property type="evidence" value="ECO:0007669"/>
    <property type="project" value="InterPro"/>
</dbReference>
<evidence type="ECO:0000313" key="7">
    <source>
        <dbReference type="Proteomes" id="UP000256645"/>
    </source>
</evidence>
<keyword evidence="2" id="KW-0285">Flavoprotein</keyword>
<comment type="caution">
    <text evidence="6">The sequence shown here is derived from an EMBL/GenBank/DDBJ whole genome shotgun (WGS) entry which is preliminary data.</text>
</comment>
<dbReference type="OrthoDB" id="74360at2759"/>
<evidence type="ECO:0000256" key="3">
    <source>
        <dbReference type="ARBA" id="ARBA00022827"/>
    </source>
</evidence>
<accession>A0A3D8QY25</accession>
<dbReference type="Proteomes" id="UP000256645">
    <property type="component" value="Unassembled WGS sequence"/>
</dbReference>
<dbReference type="InterPro" id="IPR036188">
    <property type="entry name" value="FAD/NAD-bd_sf"/>
</dbReference>
<evidence type="ECO:0000256" key="4">
    <source>
        <dbReference type="ARBA" id="ARBA00023002"/>
    </source>
</evidence>
<dbReference type="InterPro" id="IPR020946">
    <property type="entry name" value="Flavin_mOase-like"/>
</dbReference>
<protein>
    <submittedName>
        <fullName evidence="6">Putative 4-hydroxyacetophenone monooxygenase protein</fullName>
    </submittedName>
</protein>
<dbReference type="EMBL" id="PDLM01000011">
    <property type="protein sequence ID" value="RDW66581.1"/>
    <property type="molecule type" value="Genomic_DNA"/>
</dbReference>
<evidence type="ECO:0000256" key="1">
    <source>
        <dbReference type="ARBA" id="ARBA00010139"/>
    </source>
</evidence>
<organism evidence="6 7">
    <name type="scientific">Coleophoma cylindrospora</name>
    <dbReference type="NCBI Taxonomy" id="1849047"/>
    <lineage>
        <taxon>Eukaryota</taxon>
        <taxon>Fungi</taxon>
        <taxon>Dikarya</taxon>
        <taxon>Ascomycota</taxon>
        <taxon>Pezizomycotina</taxon>
        <taxon>Leotiomycetes</taxon>
        <taxon>Helotiales</taxon>
        <taxon>Dermateaceae</taxon>
        <taxon>Coleophoma</taxon>
    </lineage>
</organism>
<dbReference type="GO" id="GO:0050661">
    <property type="term" value="F:NADP binding"/>
    <property type="evidence" value="ECO:0007669"/>
    <property type="project" value="InterPro"/>
</dbReference>
<dbReference type="Gene3D" id="3.50.50.60">
    <property type="entry name" value="FAD/NAD(P)-binding domain"/>
    <property type="match status" value="2"/>
</dbReference>
<dbReference type="AlphaFoldDB" id="A0A3D8QY25"/>
<keyword evidence="4" id="KW-0560">Oxidoreductase</keyword>
<keyword evidence="7" id="KW-1185">Reference proteome</keyword>
<dbReference type="InterPro" id="IPR051209">
    <property type="entry name" value="FAD-bind_Monooxygenase_sf"/>
</dbReference>
<dbReference type="Pfam" id="PF00743">
    <property type="entry name" value="FMO-like"/>
    <property type="match status" value="1"/>
</dbReference>
<comment type="similarity">
    <text evidence="1">Belongs to the FAD-binding monooxygenase family.</text>
</comment>
<dbReference type="GO" id="GO:0050660">
    <property type="term" value="F:flavin adenine dinucleotide binding"/>
    <property type="evidence" value="ECO:0007669"/>
    <property type="project" value="InterPro"/>
</dbReference>
<sequence length="629" mass="71321">MAPLTMDDQIEGHSGLSPDTKTRHNIVGNAFTSPTPATKGSCSDDSLLGPVALEEFEYPPMSTPYHILNQYHSKPTKLRVACVGAGASGLCVIYKMNKTLVPGSWELMVFEKNSSVGGTWFENTYPGVACDTPASLYSYSWDQKHDWDHYYAYGPEIRGYFEDFADKNDCRKFIQFNTKLVEARWDQERGNWSVLVEDQTTKERRSDWCHVLVNAAGILNNWQWPDIEGLHEFAGPKMHSAKWDWSVDYKDKTVGVIGNGSTGIQLVPALQKDVKHMAVFMRSPTWVAPPFGTSALETDIRQGKKIDKGKSQHKFTEAEKGRFKNDPGYYLMFRKRLEAEFNSIIQAFIRDTPLGSAVRESIIQEMEMRIGQGPESEKLKELLIPKWAPGCRRISPGDGYLEALVQPNVQPVFGAIERVTAEGIVTESGDLHQLDILICATGFKPAFRPAFLLYNEKGISLDEDWGEHVNLYLGLTAPRFPNYFTIAGPGSTWAAGSLLPSIEAGVEYSVKVMKKIQEENIRSIEVRQDALDDLFEHFDEFHKSTVYQDNCRSWYKDGKIKNRVYLWPGGTIHHVKTLKQPRYEDYKIKYRYGNRFAFLGNGEVKANTTADVEGLSPYVRRSDHDWDIE</sequence>
<dbReference type="SUPFAM" id="SSF51905">
    <property type="entry name" value="FAD/NAD(P)-binding domain"/>
    <property type="match status" value="2"/>
</dbReference>
<dbReference type="PANTHER" id="PTHR42877:SF8">
    <property type="entry name" value="MONOOXYGENASE"/>
    <property type="match status" value="1"/>
</dbReference>
<proteinExistence type="inferred from homology"/>
<name>A0A3D8QY25_9HELO</name>
<reference evidence="6 7" key="1">
    <citation type="journal article" date="2018" name="IMA Fungus">
        <title>IMA Genome-F 9: Draft genome sequence of Annulohypoxylon stygium, Aspergillus mulundensis, Berkeleyomyces basicola (syn. Thielaviopsis basicola), Ceratocystis smalleyi, two Cercospora beticola strains, Coleophoma cylindrospora, Fusarium fracticaudum, Phialophora cf. hyalina, and Morchella septimelata.</title>
        <authorList>
            <person name="Wingfield B.D."/>
            <person name="Bills G.F."/>
            <person name="Dong Y."/>
            <person name="Huang W."/>
            <person name="Nel W.J."/>
            <person name="Swalarsk-Parry B.S."/>
            <person name="Vaghefi N."/>
            <person name="Wilken P.M."/>
            <person name="An Z."/>
            <person name="de Beer Z.W."/>
            <person name="De Vos L."/>
            <person name="Chen L."/>
            <person name="Duong T.A."/>
            <person name="Gao Y."/>
            <person name="Hammerbacher A."/>
            <person name="Kikkert J.R."/>
            <person name="Li Y."/>
            <person name="Li H."/>
            <person name="Li K."/>
            <person name="Li Q."/>
            <person name="Liu X."/>
            <person name="Ma X."/>
            <person name="Naidoo K."/>
            <person name="Pethybridge S.J."/>
            <person name="Sun J."/>
            <person name="Steenkamp E.T."/>
            <person name="van der Nest M.A."/>
            <person name="van Wyk S."/>
            <person name="Wingfield M.J."/>
            <person name="Xiong C."/>
            <person name="Yue Q."/>
            <person name="Zhang X."/>
        </authorList>
    </citation>
    <scope>NUCLEOTIDE SEQUENCE [LARGE SCALE GENOMIC DNA]</scope>
    <source>
        <strain evidence="6 7">BP6252</strain>
    </source>
</reference>
<dbReference type="PANTHER" id="PTHR42877">
    <property type="entry name" value="L-ORNITHINE N(5)-MONOOXYGENASE-RELATED"/>
    <property type="match status" value="1"/>
</dbReference>
<gene>
    <name evidence="6" type="ORF">BP6252_10216</name>
</gene>
<dbReference type="STRING" id="1849047.A0A3D8QY25"/>
<keyword evidence="3" id="KW-0274">FAD</keyword>
<evidence type="ECO:0000313" key="6">
    <source>
        <dbReference type="EMBL" id="RDW66581.1"/>
    </source>
</evidence>
<evidence type="ECO:0000256" key="2">
    <source>
        <dbReference type="ARBA" id="ARBA00022630"/>
    </source>
</evidence>
<evidence type="ECO:0000256" key="5">
    <source>
        <dbReference type="SAM" id="MobiDB-lite"/>
    </source>
</evidence>
<feature type="region of interest" description="Disordered" evidence="5">
    <location>
        <begin position="1"/>
        <end position="23"/>
    </location>
</feature>